<organism evidence="2 3">
    <name type="scientific">Nonomuraea bangladeshensis</name>
    <dbReference type="NCBI Taxonomy" id="404385"/>
    <lineage>
        <taxon>Bacteria</taxon>
        <taxon>Bacillati</taxon>
        <taxon>Actinomycetota</taxon>
        <taxon>Actinomycetes</taxon>
        <taxon>Streptosporangiales</taxon>
        <taxon>Streptosporangiaceae</taxon>
        <taxon>Nonomuraea</taxon>
    </lineage>
</organism>
<proteinExistence type="predicted"/>
<dbReference type="RefSeq" id="WP_364461176.1">
    <property type="nucleotide sequence ID" value="NZ_JBFARM010000015.1"/>
</dbReference>
<evidence type="ECO:0000313" key="3">
    <source>
        <dbReference type="Proteomes" id="UP001552427"/>
    </source>
</evidence>
<feature type="signal peptide" evidence="1">
    <location>
        <begin position="1"/>
        <end position="27"/>
    </location>
</feature>
<sequence>MKKIALLVSTLAAAGLALVAPAGPAAANPIPPAAIPPPRCVPESQGNGTYEWEYQYTSTISKGGHGTRTHHFYVYYVPVTWFSTGTKVSCSLSF</sequence>
<feature type="chain" id="PRO_5046908260" description="Secreted protein" evidence="1">
    <location>
        <begin position="28"/>
        <end position="94"/>
    </location>
</feature>
<protein>
    <recommendedName>
        <fullName evidence="4">Secreted protein</fullName>
    </recommendedName>
</protein>
<reference evidence="2 3" key="1">
    <citation type="submission" date="2024-06" db="EMBL/GenBank/DDBJ databases">
        <title>The Natural Products Discovery Center: Release of the First 8490 Sequenced Strains for Exploring Actinobacteria Biosynthetic Diversity.</title>
        <authorList>
            <person name="Kalkreuter E."/>
            <person name="Kautsar S.A."/>
            <person name="Yang D."/>
            <person name="Bader C.D."/>
            <person name="Teijaro C.N."/>
            <person name="Fluegel L."/>
            <person name="Davis C.M."/>
            <person name="Simpson J.R."/>
            <person name="Lauterbach L."/>
            <person name="Steele A.D."/>
            <person name="Gui C."/>
            <person name="Meng S."/>
            <person name="Li G."/>
            <person name="Viehrig K."/>
            <person name="Ye F."/>
            <person name="Su P."/>
            <person name="Kiefer A.F."/>
            <person name="Nichols A."/>
            <person name="Cepeda A.J."/>
            <person name="Yan W."/>
            <person name="Fan B."/>
            <person name="Jiang Y."/>
            <person name="Adhikari A."/>
            <person name="Zheng C.-J."/>
            <person name="Schuster L."/>
            <person name="Cowan T.M."/>
            <person name="Smanski M.J."/>
            <person name="Chevrette M.G."/>
            <person name="De Carvalho L.P.S."/>
            <person name="Shen B."/>
        </authorList>
    </citation>
    <scope>NUCLEOTIDE SEQUENCE [LARGE SCALE GENOMIC DNA]</scope>
    <source>
        <strain evidence="2 3">NPDC049574</strain>
    </source>
</reference>
<name>A0ABV3HHT2_9ACTN</name>
<keyword evidence="3" id="KW-1185">Reference proteome</keyword>
<evidence type="ECO:0000313" key="2">
    <source>
        <dbReference type="EMBL" id="MEV4291899.1"/>
    </source>
</evidence>
<gene>
    <name evidence="2" type="ORF">AB0K40_40895</name>
</gene>
<evidence type="ECO:0008006" key="4">
    <source>
        <dbReference type="Google" id="ProtNLM"/>
    </source>
</evidence>
<comment type="caution">
    <text evidence="2">The sequence shown here is derived from an EMBL/GenBank/DDBJ whole genome shotgun (WGS) entry which is preliminary data.</text>
</comment>
<dbReference type="Proteomes" id="UP001552427">
    <property type="component" value="Unassembled WGS sequence"/>
</dbReference>
<accession>A0ABV3HHT2</accession>
<evidence type="ECO:0000256" key="1">
    <source>
        <dbReference type="SAM" id="SignalP"/>
    </source>
</evidence>
<dbReference type="EMBL" id="JBFARM010000015">
    <property type="protein sequence ID" value="MEV4291899.1"/>
    <property type="molecule type" value="Genomic_DNA"/>
</dbReference>
<keyword evidence="1" id="KW-0732">Signal</keyword>